<dbReference type="InterPro" id="IPR039604">
    <property type="entry name" value="Bfr1"/>
</dbReference>
<keyword evidence="4" id="KW-1185">Reference proteome</keyword>
<feature type="compositionally biased region" description="Basic and acidic residues" evidence="2">
    <location>
        <begin position="51"/>
        <end position="63"/>
    </location>
</feature>
<organism evidence="3 4">
    <name type="scientific">Hapsidospora chrysogenum (strain ATCC 11550 / CBS 779.69 / DSM 880 / IAM 14645 / JCM 23072 / IMI 49137)</name>
    <name type="common">Acremonium chrysogenum</name>
    <dbReference type="NCBI Taxonomy" id="857340"/>
    <lineage>
        <taxon>Eukaryota</taxon>
        <taxon>Fungi</taxon>
        <taxon>Dikarya</taxon>
        <taxon>Ascomycota</taxon>
        <taxon>Pezizomycotina</taxon>
        <taxon>Sordariomycetes</taxon>
        <taxon>Hypocreomycetidae</taxon>
        <taxon>Hypocreales</taxon>
        <taxon>Bionectriaceae</taxon>
        <taxon>Hapsidospora</taxon>
    </lineage>
</organism>
<protein>
    <submittedName>
        <fullName evidence="3">Uncharacterized protein</fullName>
    </submittedName>
</protein>
<evidence type="ECO:0000313" key="3">
    <source>
        <dbReference type="EMBL" id="KFH40836.1"/>
    </source>
</evidence>
<feature type="coiled-coil region" evidence="1">
    <location>
        <begin position="168"/>
        <end position="214"/>
    </location>
</feature>
<accession>A0A086SUQ4</accession>
<dbReference type="STRING" id="857340.A0A086SUQ4"/>
<dbReference type="GO" id="GO:0003729">
    <property type="term" value="F:mRNA binding"/>
    <property type="evidence" value="ECO:0007669"/>
    <property type="project" value="TreeGrafter"/>
</dbReference>
<feature type="region of interest" description="Disordered" evidence="2">
    <location>
        <begin position="361"/>
        <end position="381"/>
    </location>
</feature>
<reference evidence="4" key="1">
    <citation type="journal article" date="2014" name="Genome Announc.">
        <title>Genome sequence and annotation of Acremonium chrysogenum, producer of the beta-lactam antibiotic cephalosporin C.</title>
        <authorList>
            <person name="Terfehr D."/>
            <person name="Dahlmann T.A."/>
            <person name="Specht T."/>
            <person name="Zadra I."/>
            <person name="Kuernsteiner H."/>
            <person name="Kueck U."/>
        </authorList>
    </citation>
    <scope>NUCLEOTIDE SEQUENCE [LARGE SCALE GENOMIC DNA]</scope>
    <source>
        <strain evidence="4">ATCC 11550 / CBS 779.69 / DSM 880 / IAM 14645 / JCM 23072 / IMI 49137</strain>
    </source>
</reference>
<dbReference type="Proteomes" id="UP000029964">
    <property type="component" value="Unassembled WGS sequence"/>
</dbReference>
<evidence type="ECO:0000256" key="1">
    <source>
        <dbReference type="SAM" id="Coils"/>
    </source>
</evidence>
<feature type="compositionally biased region" description="Low complexity" evidence="2">
    <location>
        <begin position="1"/>
        <end position="10"/>
    </location>
</feature>
<keyword evidence="1" id="KW-0175">Coiled coil</keyword>
<sequence>MAETATATTPEADKPQATRPSKPDENAFQTALAQAEKEHKASMERLNAVKAKIDLAAPKRDQETPTQKRRKELIAQANEIRSKQAGGKNARTSKLDQIKKLDEQLRSRIAEQKSAKAKVPYKSAEDVDRQIESLEKQVNSGTMRLVDEKKALADISNLRKVRKNFGQFDDSQRQIDDLRAKIKEIKDSMEDPEQKAMSEQYSKIQAELDAIKAEQDEAFKGLNSLRDERSKLQAEQQEKWSAIRKIKDDYYGQKKAFQAWEREAREKQRERRKAEHDKYIQERKKADAEKVLAEASDPAYLEEIRRANTLLHFFDPSHKTEKGPLMADSGLGAQAQRKVDESGLKGMKVLRKDEEDYLPAVKKGKKGKKGGAGAGAAATSKAYSCPPSVVEDCAFMGIDPPMSQDDVPAVVEKVRAKLDHWKSDQEAETKRNIEKAKKKIEEIEKASAEGANGSNGVEEVTAGVKETSVDDKQES</sequence>
<dbReference type="GO" id="GO:1990904">
    <property type="term" value="C:ribonucleoprotein complex"/>
    <property type="evidence" value="ECO:0007669"/>
    <property type="project" value="TreeGrafter"/>
</dbReference>
<gene>
    <name evidence="3" type="ORF">ACRE_084620</name>
</gene>
<dbReference type="PANTHER" id="PTHR31027">
    <property type="entry name" value="NUCLEAR SEGREGATION PROTEIN BFR1"/>
    <property type="match status" value="1"/>
</dbReference>
<feature type="region of interest" description="Disordered" evidence="2">
    <location>
        <begin position="445"/>
        <end position="475"/>
    </location>
</feature>
<name>A0A086SUQ4_HAPC1</name>
<evidence type="ECO:0000313" key="4">
    <source>
        <dbReference type="Proteomes" id="UP000029964"/>
    </source>
</evidence>
<feature type="region of interest" description="Disordered" evidence="2">
    <location>
        <begin position="1"/>
        <end position="96"/>
    </location>
</feature>
<proteinExistence type="predicted"/>
<dbReference type="GO" id="GO:0005783">
    <property type="term" value="C:endoplasmic reticulum"/>
    <property type="evidence" value="ECO:0007669"/>
    <property type="project" value="TreeGrafter"/>
</dbReference>
<feature type="compositionally biased region" description="Basic and acidic residues" evidence="2">
    <location>
        <begin position="11"/>
        <end position="25"/>
    </location>
</feature>
<dbReference type="OrthoDB" id="2195113at2759"/>
<dbReference type="EMBL" id="JPKY01000163">
    <property type="protein sequence ID" value="KFH40836.1"/>
    <property type="molecule type" value="Genomic_DNA"/>
</dbReference>
<comment type="caution">
    <text evidence="3">The sequence shown here is derived from an EMBL/GenBank/DDBJ whole genome shotgun (WGS) entry which is preliminary data.</text>
</comment>
<dbReference type="HOGENOM" id="CLU_023943_1_0_1"/>
<dbReference type="PANTHER" id="PTHR31027:SF2">
    <property type="entry name" value="LEBERCILIN DOMAIN-CONTAINING PROTEIN"/>
    <property type="match status" value="1"/>
</dbReference>
<evidence type="ECO:0000256" key="2">
    <source>
        <dbReference type="SAM" id="MobiDB-lite"/>
    </source>
</evidence>
<dbReference type="GO" id="GO:0008298">
    <property type="term" value="P:intracellular mRNA localization"/>
    <property type="evidence" value="ECO:0007669"/>
    <property type="project" value="TreeGrafter"/>
</dbReference>
<dbReference type="GO" id="GO:0042175">
    <property type="term" value="C:nuclear outer membrane-endoplasmic reticulum membrane network"/>
    <property type="evidence" value="ECO:0007669"/>
    <property type="project" value="TreeGrafter"/>
</dbReference>
<dbReference type="AlphaFoldDB" id="A0A086SUQ4"/>